<dbReference type="InterPro" id="IPR037021">
    <property type="entry name" value="RnfH_sf"/>
</dbReference>
<dbReference type="HAMAP" id="MF_00460">
    <property type="entry name" value="UPF0125_RnfH"/>
    <property type="match status" value="1"/>
</dbReference>
<keyword evidence="4" id="KW-1185">Reference proteome</keyword>
<dbReference type="EMBL" id="ONZI01000005">
    <property type="protein sequence ID" value="SPJ35269.1"/>
    <property type="molecule type" value="Genomic_DNA"/>
</dbReference>
<dbReference type="InterPro" id="IPR005346">
    <property type="entry name" value="RnfH"/>
</dbReference>
<proteinExistence type="inferred from homology"/>
<dbReference type="PANTHER" id="PTHR37483">
    <property type="entry name" value="UPF0125 PROTEIN RATB"/>
    <property type="match status" value="1"/>
</dbReference>
<evidence type="ECO:0000313" key="3">
    <source>
        <dbReference type="EMBL" id="SPJ35269.1"/>
    </source>
</evidence>
<organism evidence="3 4">
    <name type="scientific">Kushneria phyllosphaerae</name>
    <dbReference type="NCBI Taxonomy" id="2100822"/>
    <lineage>
        <taxon>Bacteria</taxon>
        <taxon>Pseudomonadati</taxon>
        <taxon>Pseudomonadota</taxon>
        <taxon>Gammaproteobacteria</taxon>
        <taxon>Oceanospirillales</taxon>
        <taxon>Halomonadaceae</taxon>
        <taxon>Kushneria</taxon>
    </lineage>
</organism>
<evidence type="ECO:0000256" key="1">
    <source>
        <dbReference type="ARBA" id="ARBA00010645"/>
    </source>
</evidence>
<dbReference type="Pfam" id="PF03658">
    <property type="entry name" value="Ub-RnfH"/>
    <property type="match status" value="1"/>
</dbReference>
<reference evidence="4" key="1">
    <citation type="submission" date="2018-03" db="EMBL/GenBank/DDBJ databases">
        <authorList>
            <person name="Navarro De La Torre S."/>
        </authorList>
    </citation>
    <scope>NUCLEOTIDE SEQUENCE [LARGE SCALE GENOMIC DNA]</scope>
    <source>
        <strain evidence="4">EAod3</strain>
    </source>
</reference>
<sequence>MQREAEGITCEVAWATPASQYLEVITVPSGTTVLGALEASGLCSKVNELCSVPMETLTLGIFGEHVKSPSDQVVRQGERIEVYRPLQVDPKQARRARARRKV</sequence>
<dbReference type="PANTHER" id="PTHR37483:SF1">
    <property type="entry name" value="UPF0125 PROTEIN RATB"/>
    <property type="match status" value="1"/>
</dbReference>
<evidence type="ECO:0000313" key="4">
    <source>
        <dbReference type="Proteomes" id="UP000244934"/>
    </source>
</evidence>
<comment type="similarity">
    <text evidence="1 2">Belongs to the UPF0125 (RnfH) family.</text>
</comment>
<dbReference type="RefSeq" id="WP_108844068.1">
    <property type="nucleotide sequence ID" value="NZ_ONZI01000005.1"/>
</dbReference>
<protein>
    <recommendedName>
        <fullName evidence="2">UPF0125 protein KSP9073_03328</fullName>
    </recommendedName>
</protein>
<dbReference type="Gene3D" id="3.10.20.280">
    <property type="entry name" value="RnfH-like"/>
    <property type="match status" value="1"/>
</dbReference>
<dbReference type="SUPFAM" id="SSF54285">
    <property type="entry name" value="MoaD/ThiS"/>
    <property type="match status" value="1"/>
</dbReference>
<accession>A0A2R8CQW3</accession>
<gene>
    <name evidence="3" type="primary">pasI</name>
    <name evidence="3" type="ORF">KSP9073_03328</name>
</gene>
<name>A0A2R8CQW3_9GAMM</name>
<dbReference type="InterPro" id="IPR016155">
    <property type="entry name" value="Mopterin_synth/thiamin_S_b"/>
</dbReference>
<dbReference type="OrthoDB" id="9796575at2"/>
<evidence type="ECO:0000256" key="2">
    <source>
        <dbReference type="HAMAP-Rule" id="MF_00460"/>
    </source>
</evidence>
<dbReference type="AlphaFoldDB" id="A0A2R8CQW3"/>
<dbReference type="Proteomes" id="UP000244934">
    <property type="component" value="Unassembled WGS sequence"/>
</dbReference>